<keyword evidence="2" id="KW-0812">Transmembrane</keyword>
<dbReference type="InterPro" id="IPR004474">
    <property type="entry name" value="LytR_CpsA_psr"/>
</dbReference>
<keyword evidence="2" id="KW-1133">Transmembrane helix</keyword>
<comment type="similarity">
    <text evidence="1">Belongs to the LytR/CpsA/Psr (LCP) family.</text>
</comment>
<evidence type="ECO:0000256" key="1">
    <source>
        <dbReference type="ARBA" id="ARBA00006068"/>
    </source>
</evidence>
<keyword evidence="5" id="KW-1185">Reference proteome</keyword>
<dbReference type="InterPro" id="IPR050922">
    <property type="entry name" value="LytR/CpsA/Psr_CW_biosynth"/>
</dbReference>
<dbReference type="RefSeq" id="WP_135840720.1">
    <property type="nucleotide sequence ID" value="NZ_SRRO01000001.1"/>
</dbReference>
<feature type="domain" description="Cell envelope-related transcriptional attenuator" evidence="3">
    <location>
        <begin position="137"/>
        <end position="285"/>
    </location>
</feature>
<dbReference type="Gene3D" id="3.40.630.190">
    <property type="entry name" value="LCP protein"/>
    <property type="match status" value="1"/>
</dbReference>
<comment type="caution">
    <text evidence="4">The sequence shown here is derived from an EMBL/GenBank/DDBJ whole genome shotgun (WGS) entry which is preliminary data.</text>
</comment>
<dbReference type="NCBIfam" id="TIGR00350">
    <property type="entry name" value="lytR_cpsA_psr"/>
    <property type="match status" value="1"/>
</dbReference>
<dbReference type="Proteomes" id="UP000297496">
    <property type="component" value="Unassembled WGS sequence"/>
</dbReference>
<organism evidence="4 5">
    <name type="scientific">Nocardioides eburneiflavus</name>
    <dbReference type="NCBI Taxonomy" id="2518372"/>
    <lineage>
        <taxon>Bacteria</taxon>
        <taxon>Bacillati</taxon>
        <taxon>Actinomycetota</taxon>
        <taxon>Actinomycetes</taxon>
        <taxon>Propionibacteriales</taxon>
        <taxon>Nocardioidaceae</taxon>
        <taxon>Nocardioides</taxon>
    </lineage>
</organism>
<gene>
    <name evidence="4" type="ORF">EXE59_21480</name>
</gene>
<protein>
    <submittedName>
        <fullName evidence="4">LytR family transcriptional regulator</fullName>
    </submittedName>
</protein>
<dbReference type="OrthoDB" id="9782542at2"/>
<evidence type="ECO:0000256" key="2">
    <source>
        <dbReference type="SAM" id="Phobius"/>
    </source>
</evidence>
<sequence>MPRTLVPLALVGLAVSAYALGGPVVRLVVLPGALVLLLLVAAVVLWRRTRRGPAALAAGLALAVVAASGWYWSSLHQQLSEIPRVDDAVLDSGTRPPPPKKGALTFLLLGADARDTGARPSVADLMESDEWSPGAYRSDTVVVVHIPQHRRSATVVSLPRDSYVRIHSPAGEPGGMDKLNAAFALHGPFGAMRTVEELTGMRLAHLAVLDFEGFRDLTAALGGVEVYVPERIADPTLDRVWDRGWTTVEGEEALDYVRSRAGFADGDFGRIRRQQNFLRAVVAQLGADGTTFDPVRLMDTVEALAAPLTVDSSWTPRAMASLALSVRGIGPDRIRFLTLPFDHYETVEGVGSVNIIDEELAAQLFRAVRDGRVADVVEDHPELELPDADEVR</sequence>
<evidence type="ECO:0000313" key="4">
    <source>
        <dbReference type="EMBL" id="TGN66238.1"/>
    </source>
</evidence>
<proteinExistence type="inferred from homology"/>
<reference evidence="4 5" key="1">
    <citation type="submission" date="2019-04" db="EMBL/GenBank/DDBJ databases">
        <title>Three New Species of Nocardioides, Nocardioides euryhalodurans sp. nov., Nocardioides seonyuensis sp. nov. and Nocardioides eburneoflavus sp. nov. Isolated from Soil.</title>
        <authorList>
            <person name="Roh S.G."/>
            <person name="Lee C."/>
            <person name="Kim M.-K."/>
            <person name="Kim S.B."/>
        </authorList>
    </citation>
    <scope>NUCLEOTIDE SEQUENCE [LARGE SCALE GENOMIC DNA]</scope>
    <source>
        <strain evidence="4 5">MMS17-SY213</strain>
    </source>
</reference>
<evidence type="ECO:0000259" key="3">
    <source>
        <dbReference type="Pfam" id="PF03816"/>
    </source>
</evidence>
<dbReference type="AlphaFoldDB" id="A0A4Z1CIG3"/>
<accession>A0A4Z1CIG3</accession>
<evidence type="ECO:0000313" key="5">
    <source>
        <dbReference type="Proteomes" id="UP000297496"/>
    </source>
</evidence>
<keyword evidence="2" id="KW-0472">Membrane</keyword>
<dbReference type="Pfam" id="PF03816">
    <property type="entry name" value="LytR_cpsA_psr"/>
    <property type="match status" value="1"/>
</dbReference>
<name>A0A4Z1CIG3_9ACTN</name>
<dbReference type="PANTHER" id="PTHR33392">
    <property type="entry name" value="POLYISOPRENYL-TEICHOIC ACID--PEPTIDOGLYCAN TEICHOIC ACID TRANSFERASE TAGU"/>
    <property type="match status" value="1"/>
</dbReference>
<dbReference type="PANTHER" id="PTHR33392:SF6">
    <property type="entry name" value="POLYISOPRENYL-TEICHOIC ACID--PEPTIDOGLYCAN TEICHOIC ACID TRANSFERASE TAGU"/>
    <property type="match status" value="1"/>
</dbReference>
<feature type="transmembrane region" description="Helical" evidence="2">
    <location>
        <begin position="53"/>
        <end position="72"/>
    </location>
</feature>
<feature type="transmembrane region" description="Helical" evidence="2">
    <location>
        <begin position="29"/>
        <end position="46"/>
    </location>
</feature>
<dbReference type="EMBL" id="SRRO01000001">
    <property type="protein sequence ID" value="TGN66238.1"/>
    <property type="molecule type" value="Genomic_DNA"/>
</dbReference>